<dbReference type="InParanoid" id="Q9HMB1"/>
<dbReference type="GO" id="GO:0008233">
    <property type="term" value="F:peptidase activity"/>
    <property type="evidence" value="ECO:0007669"/>
    <property type="project" value="InterPro"/>
</dbReference>
<feature type="transmembrane region" description="Helical" evidence="2">
    <location>
        <begin position="299"/>
        <end position="320"/>
    </location>
</feature>
<dbReference type="PaxDb" id="64091-VNG_2625C"/>
<evidence type="ECO:0008006" key="5">
    <source>
        <dbReference type="Google" id="ProtNLM"/>
    </source>
</evidence>
<keyword evidence="2" id="KW-1133">Transmembrane helix</keyword>
<dbReference type="InterPro" id="IPR026898">
    <property type="entry name" value="PrsW"/>
</dbReference>
<gene>
    <name evidence="3" type="ordered locus">VNG_2625C</name>
</gene>
<sequence>MRKTGHMTADQDPVQRAADDDMDLYDVVTWEPRSRLDYAATWLYNALGTGLRPGVLVVAALIIVAQFATATGLVFFDRPVVGAYVLLSVAPALAVAGYIWLADATGQEPIELLVATFVFGFLFAGFAAAINAMSSVVLFGSSDPMTGSTAVATSALFYFLVVGPVEEIVKWLAVRLYVFRSDEFDTVVDGAVYGAMAGLGFATVENAIYILREVMSVMQTAGGQQATEVAFQVAALRTLAGPGHVIYSAFAGYYLGLAKFNPDDAGPIVVKGLVTATLIHATYNTAVTNLKPVAEFVGVAQGVAFLVFVIAYDGVFLAVLGKKLRAYRAAYNHTGASAVAAHAATWDGDTLKPAVRRIADDGVGVDPEDYSAASSAPPAESTEES</sequence>
<evidence type="ECO:0000313" key="3">
    <source>
        <dbReference type="EMBL" id="AAG20660.1"/>
    </source>
</evidence>
<accession>Q9HMB1</accession>
<feature type="compositionally biased region" description="Low complexity" evidence="1">
    <location>
        <begin position="370"/>
        <end position="385"/>
    </location>
</feature>
<reference evidence="3 4" key="1">
    <citation type="journal article" date="2000" name="Proc. Natl. Acad. Sci. U.S.A.">
        <title>Genome sequence of Halobacterium species NRC-1.</title>
        <authorList>
            <person name="Ng W.V."/>
            <person name="Kennedy S.P."/>
            <person name="Mahairas G.G."/>
            <person name="Berquist B."/>
            <person name="Pan M."/>
            <person name="Shukla H.D."/>
            <person name="Lasky S.R."/>
            <person name="Baliga N.S."/>
            <person name="Thorsson V."/>
            <person name="Sbrogna J."/>
            <person name="Swartzell S."/>
            <person name="Weir D."/>
            <person name="Hall J."/>
            <person name="Dahl T.A."/>
            <person name="Welti R."/>
            <person name="Goo Y.A."/>
            <person name="Leithauser B."/>
            <person name="Keller K."/>
            <person name="Cruz R."/>
            <person name="Danson M.J."/>
            <person name="Hough D.W."/>
            <person name="Maddocks D.G."/>
            <person name="Jablonski P.E."/>
            <person name="Krebs M.P."/>
            <person name="Angevine C.M."/>
            <person name="Dale H."/>
            <person name="Isenbarger T.A."/>
            <person name="Peck R.F."/>
            <person name="Pohlschroder M."/>
            <person name="Spudich J.L."/>
            <person name="Jung K.W."/>
            <person name="Alam M."/>
            <person name="Freitas T."/>
            <person name="Hou S."/>
            <person name="Daniels C.J."/>
            <person name="Dennis P.P."/>
            <person name="Omer A.D."/>
            <person name="Ebhardt H."/>
            <person name="Lowe T.M."/>
            <person name="Liang P."/>
            <person name="Riley M."/>
            <person name="Hood L."/>
            <person name="DasSarma S."/>
        </authorList>
    </citation>
    <scope>NUCLEOTIDE SEQUENCE [LARGE SCALE GENOMIC DNA]</scope>
    <source>
        <strain evidence="4">ATCC 700922 / JCM 11081 / NRC-1</strain>
    </source>
</reference>
<feature type="transmembrane region" description="Helical" evidence="2">
    <location>
        <begin position="113"/>
        <end position="136"/>
    </location>
</feature>
<dbReference type="PATRIC" id="fig|64091.14.peg.2035"/>
<evidence type="ECO:0000256" key="2">
    <source>
        <dbReference type="SAM" id="Phobius"/>
    </source>
</evidence>
<dbReference type="Proteomes" id="UP000000554">
    <property type="component" value="Chromosome"/>
</dbReference>
<evidence type="ECO:0000256" key="1">
    <source>
        <dbReference type="SAM" id="MobiDB-lite"/>
    </source>
</evidence>
<dbReference type="PIR" id="H84411">
    <property type="entry name" value="H84411"/>
</dbReference>
<name>Q9HMB1_HALSA</name>
<dbReference type="PANTHER" id="PTHR36844:SF1">
    <property type="entry name" value="PROTEASE PRSW"/>
    <property type="match status" value="1"/>
</dbReference>
<keyword evidence="2" id="KW-0472">Membrane</keyword>
<feature type="transmembrane region" description="Helical" evidence="2">
    <location>
        <begin position="55"/>
        <end position="75"/>
    </location>
</feature>
<dbReference type="EMBL" id="AE004437">
    <property type="protein sequence ID" value="AAG20660.1"/>
    <property type="molecule type" value="Genomic_DNA"/>
</dbReference>
<dbReference type="HOGENOM" id="CLU_820411_0_0_2"/>
<keyword evidence="2" id="KW-0812">Transmembrane</keyword>
<feature type="region of interest" description="Disordered" evidence="1">
    <location>
        <begin position="362"/>
        <end position="385"/>
    </location>
</feature>
<dbReference type="KEGG" id="hal:VNG_2625C"/>
<dbReference type="STRING" id="64091.VNG_2625C"/>
<keyword evidence="4" id="KW-1185">Reference proteome</keyword>
<feature type="transmembrane region" description="Helical" evidence="2">
    <location>
        <begin position="190"/>
        <end position="211"/>
    </location>
</feature>
<dbReference type="AlphaFoldDB" id="Q9HMB1"/>
<dbReference type="PANTHER" id="PTHR36844">
    <property type="entry name" value="PROTEASE PRSW"/>
    <property type="match status" value="1"/>
</dbReference>
<organism evidence="3 4">
    <name type="scientific">Halobacterium salinarum (strain ATCC 700922 / JCM 11081 / NRC-1)</name>
    <name type="common">Halobacterium halobium</name>
    <dbReference type="NCBI Taxonomy" id="64091"/>
    <lineage>
        <taxon>Archaea</taxon>
        <taxon>Methanobacteriati</taxon>
        <taxon>Methanobacteriota</taxon>
        <taxon>Stenosarchaea group</taxon>
        <taxon>Halobacteria</taxon>
        <taxon>Halobacteriales</taxon>
        <taxon>Halobacteriaceae</taxon>
        <taxon>Halobacterium</taxon>
        <taxon>Halobacterium salinarum NRC-34001</taxon>
    </lineage>
</organism>
<dbReference type="Pfam" id="PF13367">
    <property type="entry name" value="PrsW-protease"/>
    <property type="match status" value="1"/>
</dbReference>
<protein>
    <recommendedName>
        <fullName evidence="5">PrsW family protein</fullName>
    </recommendedName>
</protein>
<feature type="transmembrane region" description="Helical" evidence="2">
    <location>
        <begin position="81"/>
        <end position="101"/>
    </location>
</feature>
<evidence type="ECO:0000313" key="4">
    <source>
        <dbReference type="Proteomes" id="UP000000554"/>
    </source>
</evidence>
<proteinExistence type="predicted"/>